<keyword evidence="1 4" id="KW-0805">Transcription regulation</keyword>
<dbReference type="InterPro" id="IPR052362">
    <property type="entry name" value="HTH-GbsR_regulator"/>
</dbReference>
<gene>
    <name evidence="6" type="ORF">HNQ94_003160</name>
</gene>
<protein>
    <recommendedName>
        <fullName evidence="4">HTH-type transcriptional regulator</fullName>
    </recommendedName>
</protein>
<keyword evidence="3 4" id="KW-0804">Transcription</keyword>
<comment type="caution">
    <text evidence="6">The sequence shown here is derived from an EMBL/GenBank/DDBJ whole genome shotgun (WGS) entry which is preliminary data.</text>
</comment>
<dbReference type="InterPro" id="IPR026282">
    <property type="entry name" value="MJ1563"/>
</dbReference>
<evidence type="ECO:0000256" key="3">
    <source>
        <dbReference type="ARBA" id="ARBA00023163"/>
    </source>
</evidence>
<proteinExistence type="inferred from homology"/>
<dbReference type="Proteomes" id="UP000581688">
    <property type="component" value="Unassembled WGS sequence"/>
</dbReference>
<evidence type="ECO:0000259" key="5">
    <source>
        <dbReference type="Pfam" id="PF01978"/>
    </source>
</evidence>
<dbReference type="AlphaFoldDB" id="A0A841Q888"/>
<dbReference type="EMBL" id="JACHGH010000011">
    <property type="protein sequence ID" value="MBB6454671.1"/>
    <property type="molecule type" value="Genomic_DNA"/>
</dbReference>
<name>A0A841Q888_9BACI</name>
<evidence type="ECO:0000313" key="7">
    <source>
        <dbReference type="Proteomes" id="UP000581688"/>
    </source>
</evidence>
<organism evidence="6 7">
    <name type="scientific">Salirhabdus euzebyi</name>
    <dbReference type="NCBI Taxonomy" id="394506"/>
    <lineage>
        <taxon>Bacteria</taxon>
        <taxon>Bacillati</taxon>
        <taxon>Bacillota</taxon>
        <taxon>Bacilli</taxon>
        <taxon>Bacillales</taxon>
        <taxon>Bacillaceae</taxon>
        <taxon>Salirhabdus</taxon>
    </lineage>
</organism>
<keyword evidence="2 4" id="KW-0238">DNA-binding</keyword>
<accession>A0A841Q888</accession>
<comment type="similarity">
    <text evidence="4">Belongs to the GbsR family.</text>
</comment>
<dbReference type="SUPFAM" id="SSF46785">
    <property type="entry name" value="Winged helix' DNA-binding domain"/>
    <property type="match status" value="1"/>
</dbReference>
<reference evidence="6 7" key="1">
    <citation type="submission" date="2020-08" db="EMBL/GenBank/DDBJ databases">
        <title>Genomic Encyclopedia of Type Strains, Phase IV (KMG-IV): sequencing the most valuable type-strain genomes for metagenomic binning, comparative biology and taxonomic classification.</title>
        <authorList>
            <person name="Goeker M."/>
        </authorList>
    </citation>
    <scope>NUCLEOTIDE SEQUENCE [LARGE SCALE GENOMIC DNA]</scope>
    <source>
        <strain evidence="6 7">DSM 19612</strain>
    </source>
</reference>
<dbReference type="InterPro" id="IPR036388">
    <property type="entry name" value="WH-like_DNA-bd_sf"/>
</dbReference>
<dbReference type="Pfam" id="PF01978">
    <property type="entry name" value="TrmB"/>
    <property type="match status" value="1"/>
</dbReference>
<dbReference type="PANTHER" id="PTHR38465">
    <property type="entry name" value="HTH-TYPE TRANSCRIPTIONAL REGULATOR MJ1563-RELATED"/>
    <property type="match status" value="1"/>
</dbReference>
<dbReference type="CDD" id="cd00090">
    <property type="entry name" value="HTH_ARSR"/>
    <property type="match status" value="1"/>
</dbReference>
<dbReference type="RefSeq" id="WP_174497171.1">
    <property type="nucleotide sequence ID" value="NZ_CADDWK010000012.1"/>
</dbReference>
<evidence type="ECO:0000256" key="1">
    <source>
        <dbReference type="ARBA" id="ARBA00023015"/>
    </source>
</evidence>
<dbReference type="GO" id="GO:0003677">
    <property type="term" value="F:DNA binding"/>
    <property type="evidence" value="ECO:0007669"/>
    <property type="project" value="UniProtKB-UniRule"/>
</dbReference>
<dbReference type="InterPro" id="IPR011991">
    <property type="entry name" value="ArsR-like_HTH"/>
</dbReference>
<dbReference type="PANTHER" id="PTHR38465:SF1">
    <property type="entry name" value="HTH-TYPE TRANSCRIPTIONAL REGULATOR MJ1563-RELATED"/>
    <property type="match status" value="1"/>
</dbReference>
<sequence length="174" mass="20691">MPETNHERLLEQIHNQMISEFSKTLEMFDLSPSDARLFVTLYINKKPMTLDEMSHALGKSKTSMSTGIRSLLDSNLVERVWKKGVRKDLYQANENLYRKFMRTYVDKWLDAADRQKQSLKEIKTQLKQQTKSEEVRNFEYVQSLQKRIEDMIKFHYLIEETFQDMDPNDPSTNS</sequence>
<dbReference type="InterPro" id="IPR002831">
    <property type="entry name" value="Tscrpt_reg_TrmB_N"/>
</dbReference>
<evidence type="ECO:0000256" key="2">
    <source>
        <dbReference type="ARBA" id="ARBA00023125"/>
    </source>
</evidence>
<feature type="domain" description="Transcription regulator TrmB N-terminal" evidence="5">
    <location>
        <begin position="25"/>
        <end position="92"/>
    </location>
</feature>
<evidence type="ECO:0000256" key="4">
    <source>
        <dbReference type="PIRNR" id="PIRNR006707"/>
    </source>
</evidence>
<keyword evidence="7" id="KW-1185">Reference proteome</keyword>
<dbReference type="PIRSF" id="PIRSF006707">
    <property type="entry name" value="MJ1563"/>
    <property type="match status" value="1"/>
</dbReference>
<dbReference type="InterPro" id="IPR036390">
    <property type="entry name" value="WH_DNA-bd_sf"/>
</dbReference>
<evidence type="ECO:0000313" key="6">
    <source>
        <dbReference type="EMBL" id="MBB6454671.1"/>
    </source>
</evidence>
<dbReference type="Gene3D" id="1.10.10.10">
    <property type="entry name" value="Winged helix-like DNA-binding domain superfamily/Winged helix DNA-binding domain"/>
    <property type="match status" value="1"/>
</dbReference>